<sequence length="78" mass="8101">RKKRYKSLKSARYLPPGSCWGTTAATRAGWPTAASATPSPGRGNAAAPTKQPSASWASPTKSTSCTVSTASERTTENT</sequence>
<evidence type="ECO:0000313" key="2">
    <source>
        <dbReference type="Ensembl" id="ENSCPGP00000006085.1"/>
    </source>
</evidence>
<protein>
    <submittedName>
        <fullName evidence="2">Uncharacterized protein</fullName>
    </submittedName>
</protein>
<evidence type="ECO:0000313" key="3">
    <source>
        <dbReference type="Proteomes" id="UP000694419"/>
    </source>
</evidence>
<evidence type="ECO:0000256" key="1">
    <source>
        <dbReference type="SAM" id="MobiDB-lite"/>
    </source>
</evidence>
<dbReference type="AlphaFoldDB" id="A0A8C3JF04"/>
<organism evidence="2 3">
    <name type="scientific">Calidris pygmaea</name>
    <name type="common">Spoon-billed sandpiper</name>
    <dbReference type="NCBI Taxonomy" id="425635"/>
    <lineage>
        <taxon>Eukaryota</taxon>
        <taxon>Metazoa</taxon>
        <taxon>Chordata</taxon>
        <taxon>Craniata</taxon>
        <taxon>Vertebrata</taxon>
        <taxon>Euteleostomi</taxon>
        <taxon>Archelosauria</taxon>
        <taxon>Archosauria</taxon>
        <taxon>Dinosauria</taxon>
        <taxon>Saurischia</taxon>
        <taxon>Theropoda</taxon>
        <taxon>Coelurosauria</taxon>
        <taxon>Aves</taxon>
        <taxon>Neognathae</taxon>
        <taxon>Neoaves</taxon>
        <taxon>Charadriiformes</taxon>
        <taxon>Scolopacidae</taxon>
        <taxon>Calidris</taxon>
    </lineage>
</organism>
<dbReference type="Proteomes" id="UP000694419">
    <property type="component" value="Unplaced"/>
</dbReference>
<reference evidence="2" key="1">
    <citation type="submission" date="2025-08" db="UniProtKB">
        <authorList>
            <consortium name="Ensembl"/>
        </authorList>
    </citation>
    <scope>IDENTIFICATION</scope>
</reference>
<proteinExistence type="predicted"/>
<feature type="region of interest" description="Disordered" evidence="1">
    <location>
        <begin position="1"/>
        <end position="78"/>
    </location>
</feature>
<reference evidence="2" key="2">
    <citation type="submission" date="2025-09" db="UniProtKB">
        <authorList>
            <consortium name="Ensembl"/>
        </authorList>
    </citation>
    <scope>IDENTIFICATION</scope>
</reference>
<dbReference type="Ensembl" id="ENSCPGT00000006691.1">
    <property type="protein sequence ID" value="ENSCPGP00000006085.1"/>
    <property type="gene ID" value="ENSCPGG00000004359.1"/>
</dbReference>
<name>A0A8C3JF04_9CHAR</name>
<accession>A0A8C3JF04</accession>
<keyword evidence="3" id="KW-1185">Reference proteome</keyword>
<feature type="compositionally biased region" description="Polar residues" evidence="1">
    <location>
        <begin position="50"/>
        <end position="72"/>
    </location>
</feature>